<keyword evidence="6" id="KW-0902">Two-component regulatory system</keyword>
<dbReference type="OrthoDB" id="8127at2157"/>
<dbReference type="Pfam" id="PF13185">
    <property type="entry name" value="GAF_2"/>
    <property type="match status" value="1"/>
</dbReference>
<dbReference type="RefSeq" id="WP_207271634.1">
    <property type="nucleotide sequence ID" value="NZ_CP071463.1"/>
</dbReference>
<dbReference type="Pfam" id="PF00989">
    <property type="entry name" value="PAS"/>
    <property type="match status" value="1"/>
</dbReference>
<dbReference type="Gene3D" id="3.30.565.10">
    <property type="entry name" value="Histidine kinase-like ATPase, C-terminal domain"/>
    <property type="match status" value="1"/>
</dbReference>
<protein>
    <recommendedName>
        <fullName evidence="2">histidine kinase</fullName>
        <ecNumber evidence="2">2.7.13.3</ecNumber>
    </recommendedName>
</protein>
<name>A0A8A2UD64_9EURY</name>
<feature type="domain" description="Histidine kinase" evidence="8">
    <location>
        <begin position="420"/>
        <end position="613"/>
    </location>
</feature>
<dbReference type="InterPro" id="IPR005467">
    <property type="entry name" value="His_kinase_dom"/>
</dbReference>
<dbReference type="GeneID" id="63183443"/>
<evidence type="ECO:0000259" key="9">
    <source>
        <dbReference type="PROSITE" id="PS50112"/>
    </source>
</evidence>
<dbReference type="Gene3D" id="3.30.450.40">
    <property type="match status" value="1"/>
</dbReference>
<evidence type="ECO:0000256" key="3">
    <source>
        <dbReference type="ARBA" id="ARBA00022553"/>
    </source>
</evidence>
<dbReference type="CDD" id="cd00082">
    <property type="entry name" value="HisKA"/>
    <property type="match status" value="1"/>
</dbReference>
<dbReference type="PANTHER" id="PTHR43711:SF1">
    <property type="entry name" value="HISTIDINE KINASE 1"/>
    <property type="match status" value="1"/>
</dbReference>
<evidence type="ECO:0000313" key="11">
    <source>
        <dbReference type="EMBL" id="QSW86524.1"/>
    </source>
</evidence>
<dbReference type="Gene3D" id="1.10.287.130">
    <property type="match status" value="1"/>
</dbReference>
<evidence type="ECO:0000256" key="6">
    <source>
        <dbReference type="ARBA" id="ARBA00023012"/>
    </source>
</evidence>
<evidence type="ECO:0000313" key="12">
    <source>
        <dbReference type="Proteomes" id="UP000663191"/>
    </source>
</evidence>
<feature type="domain" description="PAS" evidence="9">
    <location>
        <begin position="5"/>
        <end position="58"/>
    </location>
</feature>
<dbReference type="SUPFAM" id="SSF55785">
    <property type="entry name" value="PYP-like sensor domain (PAS domain)"/>
    <property type="match status" value="2"/>
</dbReference>
<dbReference type="SMART" id="SM00388">
    <property type="entry name" value="HisKA"/>
    <property type="match status" value="1"/>
</dbReference>
<evidence type="ECO:0000259" key="8">
    <source>
        <dbReference type="PROSITE" id="PS50109"/>
    </source>
</evidence>
<dbReference type="EC" id="2.7.13.3" evidence="2"/>
<dbReference type="GO" id="GO:0006355">
    <property type="term" value="P:regulation of DNA-templated transcription"/>
    <property type="evidence" value="ECO:0007669"/>
    <property type="project" value="InterPro"/>
</dbReference>
<dbReference type="InterPro" id="IPR000700">
    <property type="entry name" value="PAS-assoc_C"/>
</dbReference>
<comment type="catalytic activity">
    <reaction evidence="1">
        <text>ATP + protein L-histidine = ADP + protein N-phospho-L-histidine.</text>
        <dbReference type="EC" id="2.7.13.3"/>
    </reaction>
</comment>
<feature type="region of interest" description="Disordered" evidence="7">
    <location>
        <begin position="309"/>
        <end position="334"/>
    </location>
</feature>
<dbReference type="SUPFAM" id="SSF55874">
    <property type="entry name" value="ATPase domain of HSP90 chaperone/DNA topoisomerase II/histidine kinase"/>
    <property type="match status" value="1"/>
</dbReference>
<dbReference type="SMART" id="SM00387">
    <property type="entry name" value="HATPase_c"/>
    <property type="match status" value="1"/>
</dbReference>
<dbReference type="EMBL" id="CP071463">
    <property type="protein sequence ID" value="QSW86524.1"/>
    <property type="molecule type" value="Genomic_DNA"/>
</dbReference>
<dbReference type="PROSITE" id="PS50112">
    <property type="entry name" value="PAS"/>
    <property type="match status" value="2"/>
</dbReference>
<keyword evidence="12" id="KW-1185">Reference proteome</keyword>
<gene>
    <name evidence="11" type="ORF">J0X27_06825</name>
</gene>
<dbReference type="InterPro" id="IPR036890">
    <property type="entry name" value="HATPase_C_sf"/>
</dbReference>
<dbReference type="PROSITE" id="PS50109">
    <property type="entry name" value="HIS_KIN"/>
    <property type="match status" value="1"/>
</dbReference>
<dbReference type="PROSITE" id="PS50113">
    <property type="entry name" value="PAC"/>
    <property type="match status" value="1"/>
</dbReference>
<dbReference type="Gene3D" id="3.30.450.20">
    <property type="entry name" value="PAS domain"/>
    <property type="match status" value="2"/>
</dbReference>
<dbReference type="InterPro" id="IPR000014">
    <property type="entry name" value="PAS"/>
</dbReference>
<dbReference type="Pfam" id="PF02518">
    <property type="entry name" value="HATPase_c"/>
    <property type="match status" value="1"/>
</dbReference>
<dbReference type="PANTHER" id="PTHR43711">
    <property type="entry name" value="TWO-COMPONENT HISTIDINE KINASE"/>
    <property type="match status" value="1"/>
</dbReference>
<dbReference type="SMART" id="SM00086">
    <property type="entry name" value="PAC"/>
    <property type="match status" value="2"/>
</dbReference>
<dbReference type="GO" id="GO:0000155">
    <property type="term" value="F:phosphorelay sensor kinase activity"/>
    <property type="evidence" value="ECO:0007669"/>
    <property type="project" value="InterPro"/>
</dbReference>
<reference evidence="11 12" key="1">
    <citation type="journal article" date="2006" name="Int. J. Syst. Evol. Microbiol.">
        <title>Haloterrigena longa sp. nov. and Haloterrigena limicola sp. nov., extremely halophilic archaea isolated from a salt lake.</title>
        <authorList>
            <person name="Cui H.L."/>
            <person name="Tohty D."/>
            <person name="Zhou P.J."/>
            <person name="Liu S.J."/>
        </authorList>
    </citation>
    <scope>NUCLEOTIDE SEQUENCE [LARGE SCALE GENOMIC DNA]</scope>
    <source>
        <strain evidence="11 12">ABH32</strain>
    </source>
</reference>
<dbReference type="InterPro" id="IPR013767">
    <property type="entry name" value="PAS_fold"/>
</dbReference>
<keyword evidence="5" id="KW-0418">Kinase</keyword>
<dbReference type="Proteomes" id="UP000663191">
    <property type="component" value="Chromosome"/>
</dbReference>
<evidence type="ECO:0000256" key="2">
    <source>
        <dbReference type="ARBA" id="ARBA00012438"/>
    </source>
</evidence>
<proteinExistence type="predicted"/>
<accession>A0A8A2UD64</accession>
<evidence type="ECO:0000256" key="1">
    <source>
        <dbReference type="ARBA" id="ARBA00000085"/>
    </source>
</evidence>
<dbReference type="SUPFAM" id="SSF55781">
    <property type="entry name" value="GAF domain-like"/>
    <property type="match status" value="1"/>
</dbReference>
<dbReference type="SMART" id="SM00091">
    <property type="entry name" value="PAS"/>
    <property type="match status" value="2"/>
</dbReference>
<dbReference type="AlphaFoldDB" id="A0A8A2UD64"/>
<dbReference type="InterPro" id="IPR003594">
    <property type="entry name" value="HATPase_dom"/>
</dbReference>
<dbReference type="InterPro" id="IPR004358">
    <property type="entry name" value="Sig_transdc_His_kin-like_C"/>
</dbReference>
<dbReference type="InterPro" id="IPR029016">
    <property type="entry name" value="GAF-like_dom_sf"/>
</dbReference>
<dbReference type="InterPro" id="IPR050736">
    <property type="entry name" value="Sensor_HK_Regulatory"/>
</dbReference>
<evidence type="ECO:0000256" key="5">
    <source>
        <dbReference type="ARBA" id="ARBA00022777"/>
    </source>
</evidence>
<dbReference type="InterPro" id="IPR001610">
    <property type="entry name" value="PAC"/>
</dbReference>
<dbReference type="PRINTS" id="PR00344">
    <property type="entry name" value="BCTRLSENSOR"/>
</dbReference>
<dbReference type="NCBIfam" id="TIGR00229">
    <property type="entry name" value="sensory_box"/>
    <property type="match status" value="2"/>
</dbReference>
<evidence type="ECO:0000256" key="4">
    <source>
        <dbReference type="ARBA" id="ARBA00022679"/>
    </source>
</evidence>
<organism evidence="11 12">
    <name type="scientific">Natrinema longum</name>
    <dbReference type="NCBI Taxonomy" id="370324"/>
    <lineage>
        <taxon>Archaea</taxon>
        <taxon>Methanobacteriati</taxon>
        <taxon>Methanobacteriota</taxon>
        <taxon>Stenosarchaea group</taxon>
        <taxon>Halobacteria</taxon>
        <taxon>Halobacteriales</taxon>
        <taxon>Natrialbaceae</taxon>
        <taxon>Natrinema</taxon>
    </lineage>
</organism>
<evidence type="ECO:0000259" key="10">
    <source>
        <dbReference type="PROSITE" id="PS50113"/>
    </source>
</evidence>
<dbReference type="CDD" id="cd00130">
    <property type="entry name" value="PAS"/>
    <property type="match status" value="2"/>
</dbReference>
<dbReference type="KEGG" id="hlo:J0X27_06825"/>
<feature type="domain" description="PAC" evidence="10">
    <location>
        <begin position="82"/>
        <end position="132"/>
    </location>
</feature>
<feature type="domain" description="PAS" evidence="9">
    <location>
        <begin position="126"/>
        <end position="197"/>
    </location>
</feature>
<dbReference type="CDD" id="cd00075">
    <property type="entry name" value="HATPase"/>
    <property type="match status" value="1"/>
</dbReference>
<dbReference type="InterPro" id="IPR003018">
    <property type="entry name" value="GAF"/>
</dbReference>
<evidence type="ECO:0000256" key="7">
    <source>
        <dbReference type="SAM" id="MobiDB-lite"/>
    </source>
</evidence>
<keyword evidence="3" id="KW-0597">Phosphoprotein</keyword>
<dbReference type="SUPFAM" id="SSF47384">
    <property type="entry name" value="Homodimeric domain of signal transducing histidine kinase"/>
    <property type="match status" value="1"/>
</dbReference>
<feature type="compositionally biased region" description="Basic and acidic residues" evidence="7">
    <location>
        <begin position="309"/>
        <end position="319"/>
    </location>
</feature>
<dbReference type="InterPro" id="IPR035965">
    <property type="entry name" value="PAS-like_dom_sf"/>
</dbReference>
<dbReference type="Pfam" id="PF00512">
    <property type="entry name" value="HisKA"/>
    <property type="match status" value="1"/>
</dbReference>
<dbReference type="Pfam" id="PF13426">
    <property type="entry name" value="PAS_9"/>
    <property type="match status" value="1"/>
</dbReference>
<keyword evidence="4" id="KW-0808">Transferase</keyword>
<sequence>MSRHPRQRYEAICEASPDAIVLVDFDGRITYANARVTDLFGYEPAELVGEPVEILVPEAARDQHIAKRDAYIDAPEIRPMGADLDLSGRRKDGSAVPIDITLSPIETDGQREFMAAIRDISEQEALQTKYRTILEAVPDAVIVADAATGEIIEVNDHVTDLVGYDPEELLGRPQTILHPTGAEDRYRELFDEHIASENRILGQLPDGSDLYVETKTGRHVPVEINAHVFELRERRLIAGVFRDVTTRKEYGRQLRTLHAATRELMDATDCEEIARLVADAARTILGYEHNVVRLLADETRLQPVAVTEKAETEMGDRPDYPITGPAPVSRAYDNGDSLRYDDVRSLDDGYDRGEARSAMYLPLGEYGVISIVDPAVGAFDESDEELASILSLNAEIALKRILYQRDLERQNERLDEFASVLAHDLRNPLNVAQGLLDTARGADTSEELDEIETVLDRMAGIVDDVLTMVRSGYDVDDVEALEFASIVDVCWDAVATGTASVRVESNGFLYADSSRIRNLFENLFRNAVDHAGEGVTVTAGVFEGGFYVADDGPGIPPAERDRVLEPGWTTDEDGTGLGLNIVREIAGAHEWDVSVTASPTGGARFDFTGVRTTVSDGPFDG</sequence>
<dbReference type="InterPro" id="IPR003661">
    <property type="entry name" value="HisK_dim/P_dom"/>
</dbReference>
<dbReference type="InterPro" id="IPR036097">
    <property type="entry name" value="HisK_dim/P_sf"/>
</dbReference>